<gene>
    <name evidence="1" type="ORF">BDZ85DRAFT_263772</name>
</gene>
<reference evidence="2" key="1">
    <citation type="journal article" date="2020" name="Stud. Mycol.">
        <title>101 Dothideomycetes genomes: A test case for predicting lifestyles and emergence of pathogens.</title>
        <authorList>
            <person name="Haridas S."/>
            <person name="Albert R."/>
            <person name="Binder M."/>
            <person name="Bloem J."/>
            <person name="LaButti K."/>
            <person name="Salamov A."/>
            <person name="Andreopoulos B."/>
            <person name="Baker S."/>
            <person name="Barry K."/>
            <person name="Bills G."/>
            <person name="Bluhm B."/>
            <person name="Cannon C."/>
            <person name="Castanera R."/>
            <person name="Culley D."/>
            <person name="Daum C."/>
            <person name="Ezra D."/>
            <person name="Gonzalez J."/>
            <person name="Henrissat B."/>
            <person name="Kuo A."/>
            <person name="Liang C."/>
            <person name="Lipzen A."/>
            <person name="Lutzoni F."/>
            <person name="Magnuson J."/>
            <person name="Mondo S."/>
            <person name="Nolan M."/>
            <person name="Ohm R."/>
            <person name="Pangilinan J."/>
            <person name="Park H.-J."/>
            <person name="Ramirez L."/>
            <person name="Alfaro M."/>
            <person name="Sun H."/>
            <person name="Tritt A."/>
            <person name="Yoshinaga Y."/>
            <person name="Zwiers L.-H."/>
            <person name="Turgeon B."/>
            <person name="Goodwin S."/>
            <person name="Spatafora J."/>
            <person name="Crous P."/>
            <person name="Grigoriev I."/>
        </authorList>
    </citation>
    <scope>NUCLEOTIDE SEQUENCE [LARGE SCALE GENOMIC DNA]</scope>
    <source>
        <strain evidence="2">CECT 20119</strain>
    </source>
</reference>
<dbReference type="AlphaFoldDB" id="A0A6A6G9U6"/>
<sequence length="76" mass="8669">MAPTNTDLEFLKNLWVDAHDKTQSTRAALRLATRVSDEMQSKNSVATSSNDFDNEAFEQNEKKIAKLQKQLEEQIV</sequence>
<dbReference type="EMBL" id="ML992508">
    <property type="protein sequence ID" value="KAF2222505.1"/>
    <property type="molecule type" value="Genomic_DNA"/>
</dbReference>
<evidence type="ECO:0000313" key="2">
    <source>
        <dbReference type="Proteomes" id="UP000799538"/>
    </source>
</evidence>
<dbReference type="Proteomes" id="UP000799538">
    <property type="component" value="Unassembled WGS sequence"/>
</dbReference>
<name>A0A6A6G9U6_9PEZI</name>
<proteinExistence type="predicted"/>
<accession>A0A6A6G9U6</accession>
<keyword evidence="2" id="KW-1185">Reference proteome</keyword>
<evidence type="ECO:0000313" key="1">
    <source>
        <dbReference type="EMBL" id="KAF2222505.1"/>
    </source>
</evidence>
<organism evidence="1 2">
    <name type="scientific">Elsinoe ampelina</name>
    <dbReference type="NCBI Taxonomy" id="302913"/>
    <lineage>
        <taxon>Eukaryota</taxon>
        <taxon>Fungi</taxon>
        <taxon>Dikarya</taxon>
        <taxon>Ascomycota</taxon>
        <taxon>Pezizomycotina</taxon>
        <taxon>Dothideomycetes</taxon>
        <taxon>Dothideomycetidae</taxon>
        <taxon>Myriangiales</taxon>
        <taxon>Elsinoaceae</taxon>
        <taxon>Elsinoe</taxon>
    </lineage>
</organism>
<protein>
    <submittedName>
        <fullName evidence="1">Uncharacterized protein</fullName>
    </submittedName>
</protein>